<proteinExistence type="predicted"/>
<dbReference type="VEuPathDB" id="VectorBase:ADIR014924"/>
<name>A0A182NYN0_9DIPT</name>
<evidence type="ECO:0000313" key="3">
    <source>
        <dbReference type="Proteomes" id="UP000075884"/>
    </source>
</evidence>
<organism evidence="2 3">
    <name type="scientific">Anopheles dirus</name>
    <dbReference type="NCBI Taxonomy" id="7168"/>
    <lineage>
        <taxon>Eukaryota</taxon>
        <taxon>Metazoa</taxon>
        <taxon>Ecdysozoa</taxon>
        <taxon>Arthropoda</taxon>
        <taxon>Hexapoda</taxon>
        <taxon>Insecta</taxon>
        <taxon>Pterygota</taxon>
        <taxon>Neoptera</taxon>
        <taxon>Endopterygota</taxon>
        <taxon>Diptera</taxon>
        <taxon>Nematocera</taxon>
        <taxon>Culicoidea</taxon>
        <taxon>Culicidae</taxon>
        <taxon>Anophelinae</taxon>
        <taxon>Anopheles</taxon>
    </lineage>
</organism>
<evidence type="ECO:0000256" key="1">
    <source>
        <dbReference type="SAM" id="MobiDB-lite"/>
    </source>
</evidence>
<reference evidence="2" key="2">
    <citation type="submission" date="2020-05" db="UniProtKB">
        <authorList>
            <consortium name="EnsemblMetazoa"/>
        </authorList>
    </citation>
    <scope>IDENTIFICATION</scope>
    <source>
        <strain evidence="2">WRAIR2</strain>
    </source>
</reference>
<feature type="compositionally biased region" description="Low complexity" evidence="1">
    <location>
        <begin position="1"/>
        <end position="21"/>
    </location>
</feature>
<dbReference type="AlphaFoldDB" id="A0A182NYN0"/>
<protein>
    <submittedName>
        <fullName evidence="2">Uncharacterized protein</fullName>
    </submittedName>
</protein>
<dbReference type="EnsemblMetazoa" id="ADIR014924-RA">
    <property type="protein sequence ID" value="ADIR014924-PA"/>
    <property type="gene ID" value="ADIR014924"/>
</dbReference>
<sequence length="62" mass="7451">MYQPQHVQQTQQLQPPNQQQSHQHDQVRWKVKTHEPFAAPMHSPQSTSEASRKQPYPRPQYY</sequence>
<accession>A0A182NYN0</accession>
<dbReference type="Proteomes" id="UP000075884">
    <property type="component" value="Unassembled WGS sequence"/>
</dbReference>
<evidence type="ECO:0000313" key="2">
    <source>
        <dbReference type="EnsemblMetazoa" id="ADIR014924-PA"/>
    </source>
</evidence>
<feature type="region of interest" description="Disordered" evidence="1">
    <location>
        <begin position="1"/>
        <end position="62"/>
    </location>
</feature>
<keyword evidence="3" id="KW-1185">Reference proteome</keyword>
<reference evidence="3" key="1">
    <citation type="submission" date="2013-03" db="EMBL/GenBank/DDBJ databases">
        <title>The Genome Sequence of Anopheles dirus WRAIR2.</title>
        <authorList>
            <consortium name="The Broad Institute Genomics Platform"/>
            <person name="Neafsey D.E."/>
            <person name="Walton C."/>
            <person name="Walker B."/>
            <person name="Young S.K."/>
            <person name="Zeng Q."/>
            <person name="Gargeya S."/>
            <person name="Fitzgerald M."/>
            <person name="Haas B."/>
            <person name="Abouelleil A."/>
            <person name="Allen A.W."/>
            <person name="Alvarado L."/>
            <person name="Arachchi H.M."/>
            <person name="Berlin A.M."/>
            <person name="Chapman S.B."/>
            <person name="Gainer-Dewar J."/>
            <person name="Goldberg J."/>
            <person name="Griggs A."/>
            <person name="Gujja S."/>
            <person name="Hansen M."/>
            <person name="Howarth C."/>
            <person name="Imamovic A."/>
            <person name="Ireland A."/>
            <person name="Larimer J."/>
            <person name="McCowan C."/>
            <person name="Murphy C."/>
            <person name="Pearson M."/>
            <person name="Poon T.W."/>
            <person name="Priest M."/>
            <person name="Roberts A."/>
            <person name="Saif S."/>
            <person name="Shea T."/>
            <person name="Sisk P."/>
            <person name="Sykes S."/>
            <person name="Wortman J."/>
            <person name="Nusbaum C."/>
            <person name="Birren B."/>
        </authorList>
    </citation>
    <scope>NUCLEOTIDE SEQUENCE [LARGE SCALE GENOMIC DNA]</scope>
    <source>
        <strain evidence="3">WRAIR2</strain>
    </source>
</reference>
<feature type="compositionally biased region" description="Basic and acidic residues" evidence="1">
    <location>
        <begin position="22"/>
        <end position="35"/>
    </location>
</feature>